<evidence type="ECO:0000313" key="1">
    <source>
        <dbReference type="EMBL" id="KRX09592.1"/>
    </source>
</evidence>
<name>A0A0V0R5Z7_PSEPJ</name>
<dbReference type="EMBL" id="LDAU01000046">
    <property type="protein sequence ID" value="KRX09592.1"/>
    <property type="molecule type" value="Genomic_DNA"/>
</dbReference>
<dbReference type="InParanoid" id="A0A0V0R5Z7"/>
<proteinExistence type="predicted"/>
<sequence>MQRFNKRIQSASHIKTVQQRKDSIEQFKKIEILEKQQQKEMKMKNLTPNDYLDQIQFARKNVVMGGVLRIQSAKNYSFFNKVDQISRKGQQNSQNNYSTISSQDRQQVQSLNIPNYQLHTQSQNYQQDSIINNLQKQGIYEQYDLEDQDDNEEDEYI</sequence>
<protein>
    <submittedName>
        <fullName evidence="1">Uncharacterized protein</fullName>
    </submittedName>
</protein>
<dbReference type="Proteomes" id="UP000054937">
    <property type="component" value="Unassembled WGS sequence"/>
</dbReference>
<dbReference type="AlphaFoldDB" id="A0A0V0R5Z7"/>
<reference evidence="1 2" key="1">
    <citation type="journal article" date="2015" name="Sci. Rep.">
        <title>Genome of the facultative scuticociliatosis pathogen Pseudocohnilembus persalinus provides insight into its virulence through horizontal gene transfer.</title>
        <authorList>
            <person name="Xiong J."/>
            <person name="Wang G."/>
            <person name="Cheng J."/>
            <person name="Tian M."/>
            <person name="Pan X."/>
            <person name="Warren A."/>
            <person name="Jiang C."/>
            <person name="Yuan D."/>
            <person name="Miao W."/>
        </authorList>
    </citation>
    <scope>NUCLEOTIDE SEQUENCE [LARGE SCALE GENOMIC DNA]</scope>
    <source>
        <strain evidence="1">36N120E</strain>
    </source>
</reference>
<organism evidence="1 2">
    <name type="scientific">Pseudocohnilembus persalinus</name>
    <name type="common">Ciliate</name>
    <dbReference type="NCBI Taxonomy" id="266149"/>
    <lineage>
        <taxon>Eukaryota</taxon>
        <taxon>Sar</taxon>
        <taxon>Alveolata</taxon>
        <taxon>Ciliophora</taxon>
        <taxon>Intramacronucleata</taxon>
        <taxon>Oligohymenophorea</taxon>
        <taxon>Scuticociliatia</taxon>
        <taxon>Philasterida</taxon>
        <taxon>Pseudocohnilembidae</taxon>
        <taxon>Pseudocohnilembus</taxon>
    </lineage>
</organism>
<evidence type="ECO:0000313" key="2">
    <source>
        <dbReference type="Proteomes" id="UP000054937"/>
    </source>
</evidence>
<gene>
    <name evidence="1" type="ORF">PPERSA_08624</name>
</gene>
<comment type="caution">
    <text evidence="1">The sequence shown here is derived from an EMBL/GenBank/DDBJ whole genome shotgun (WGS) entry which is preliminary data.</text>
</comment>
<keyword evidence="2" id="KW-1185">Reference proteome</keyword>
<accession>A0A0V0R5Z7</accession>